<reference evidence="1 2" key="1">
    <citation type="journal article" date="2012" name="BMC Genomics">
        <title>Sequencing the genome of Marssonina brunnea reveals fungus-poplar co-evolution.</title>
        <authorList>
            <person name="Zhu S."/>
            <person name="Cao Y.-Z."/>
            <person name="Jiang C."/>
            <person name="Tan B.-Y."/>
            <person name="Wang Z."/>
            <person name="Feng S."/>
            <person name="Zhang L."/>
            <person name="Su X.-H."/>
            <person name="Brejova B."/>
            <person name="Vinar T."/>
            <person name="Xu M."/>
            <person name="Wang M.-X."/>
            <person name="Zhang S.-G."/>
            <person name="Huang M.-R."/>
            <person name="Wu R."/>
            <person name="Zhou Y."/>
        </authorList>
    </citation>
    <scope>NUCLEOTIDE SEQUENCE [LARGE SCALE GENOMIC DNA]</scope>
    <source>
        <strain evidence="1 2">MB_m1</strain>
    </source>
</reference>
<gene>
    <name evidence="1" type="ORF">MBM_03803</name>
</gene>
<proteinExistence type="predicted"/>
<sequence length="345" mass="39434">MKGVWKLADPYSKETQPHIPFLEPPAPPTIDDLIVRENERRDNLIKEWEEAPLATRGDRPMLGGASFQDVKEEFAYRSREYFGKEARWSALNSKYQYMLEWVNQTVPKELLQPHKTRLIKEEEFSLQTLVRSLRDQYAEDDESTREHVRDEYRRILNEGAAGTIEPQQWIRNWELVHSKAVALEPELQDVVGSLAIKDFLRVIAQRLDPAWGSRHLGLVVDAISMGEASKLKSLRDYAKMFEGHLQQGGAREGVFATLNELPKGKVCPCMRTHSWQPSSCDLLRLASTGQNPRNLTVSEPKLQAIRERFSMPSYEKLKASLELLWKENGASTSEGRSKYPGSVAA</sequence>
<dbReference type="GeneID" id="18759738"/>
<dbReference type="KEGG" id="mbe:MBM_03803"/>
<dbReference type="EMBL" id="JH921434">
    <property type="protein sequence ID" value="EKD18031.1"/>
    <property type="molecule type" value="Genomic_DNA"/>
</dbReference>
<organism evidence="1 2">
    <name type="scientific">Marssonina brunnea f. sp. multigermtubi (strain MB_m1)</name>
    <name type="common">Marssonina leaf spot fungus</name>
    <dbReference type="NCBI Taxonomy" id="1072389"/>
    <lineage>
        <taxon>Eukaryota</taxon>
        <taxon>Fungi</taxon>
        <taxon>Dikarya</taxon>
        <taxon>Ascomycota</taxon>
        <taxon>Pezizomycotina</taxon>
        <taxon>Leotiomycetes</taxon>
        <taxon>Helotiales</taxon>
        <taxon>Drepanopezizaceae</taxon>
        <taxon>Drepanopeziza</taxon>
    </lineage>
</organism>
<protein>
    <submittedName>
        <fullName evidence="1">Uncharacterized protein</fullName>
    </submittedName>
</protein>
<dbReference type="AlphaFoldDB" id="K1WYD4"/>
<evidence type="ECO:0000313" key="1">
    <source>
        <dbReference type="EMBL" id="EKD18031.1"/>
    </source>
</evidence>
<dbReference type="OrthoDB" id="3555063at2759"/>
<keyword evidence="2" id="KW-1185">Reference proteome</keyword>
<name>K1WYD4_MARBU</name>
<dbReference type="InParanoid" id="K1WYD4"/>
<evidence type="ECO:0000313" key="2">
    <source>
        <dbReference type="Proteomes" id="UP000006753"/>
    </source>
</evidence>
<dbReference type="OMA" id="GVWEYIN"/>
<dbReference type="Proteomes" id="UP000006753">
    <property type="component" value="Unassembled WGS sequence"/>
</dbReference>
<dbReference type="HOGENOM" id="CLU_963375_0_0_1"/>
<accession>K1WYD4</accession>